<reference evidence="2 3" key="1">
    <citation type="submission" date="2017-05" db="EMBL/GenBank/DDBJ databases">
        <authorList>
            <person name="Song R."/>
            <person name="Chenine A.L."/>
            <person name="Ruprecht R.M."/>
        </authorList>
    </citation>
    <scope>NUCLEOTIDE SEQUENCE [LARGE SCALE GENOMIC DNA]</scope>
    <source>
        <strain evidence="2 3">CECT 8663</strain>
    </source>
</reference>
<protein>
    <submittedName>
        <fullName evidence="2">Uncharacterized protein</fullName>
    </submittedName>
</protein>
<gene>
    <name evidence="2" type="ORF">PEV8663_04078</name>
</gene>
<feature type="region of interest" description="Disordered" evidence="1">
    <location>
        <begin position="1"/>
        <end position="20"/>
    </location>
</feature>
<organism evidence="2 3">
    <name type="scientific">Pelagimonas varians</name>
    <dbReference type="NCBI Taxonomy" id="696760"/>
    <lineage>
        <taxon>Bacteria</taxon>
        <taxon>Pseudomonadati</taxon>
        <taxon>Pseudomonadota</taxon>
        <taxon>Alphaproteobacteria</taxon>
        <taxon>Rhodobacterales</taxon>
        <taxon>Roseobacteraceae</taxon>
        <taxon>Pelagimonas</taxon>
    </lineage>
</organism>
<dbReference type="Proteomes" id="UP000220836">
    <property type="component" value="Unassembled WGS sequence"/>
</dbReference>
<dbReference type="AlphaFoldDB" id="A0A238L2H4"/>
<name>A0A238L2H4_9RHOB</name>
<proteinExistence type="predicted"/>
<keyword evidence="3" id="KW-1185">Reference proteome</keyword>
<dbReference type="EMBL" id="FXYH01000020">
    <property type="protein sequence ID" value="SMX49060.1"/>
    <property type="molecule type" value="Genomic_DNA"/>
</dbReference>
<evidence type="ECO:0000256" key="1">
    <source>
        <dbReference type="SAM" id="MobiDB-lite"/>
    </source>
</evidence>
<accession>A0A238L2H4</accession>
<sequence length="75" mass="8552">MDGGRNKRSPQISARSIEPRHRSQWTHFGFLPEHRVAGTSQSGFHSNFEVNLVECDWELTRYAPPFVASLLLKAV</sequence>
<evidence type="ECO:0000313" key="2">
    <source>
        <dbReference type="EMBL" id="SMX49060.1"/>
    </source>
</evidence>
<evidence type="ECO:0000313" key="3">
    <source>
        <dbReference type="Proteomes" id="UP000220836"/>
    </source>
</evidence>